<comment type="caution">
    <text evidence="1">The sequence shown here is derived from an EMBL/GenBank/DDBJ whole genome shotgun (WGS) entry which is preliminary data.</text>
</comment>
<evidence type="ECO:0008006" key="3">
    <source>
        <dbReference type="Google" id="ProtNLM"/>
    </source>
</evidence>
<dbReference type="SUPFAM" id="SSF48371">
    <property type="entry name" value="ARM repeat"/>
    <property type="match status" value="1"/>
</dbReference>
<protein>
    <recommendedName>
        <fullName evidence="3">HEAT repeat domain-containing protein</fullName>
    </recommendedName>
</protein>
<dbReference type="Pfam" id="PF13646">
    <property type="entry name" value="HEAT_2"/>
    <property type="match status" value="1"/>
</dbReference>
<dbReference type="InterPro" id="IPR011989">
    <property type="entry name" value="ARM-like"/>
</dbReference>
<dbReference type="RefSeq" id="WP_344899177.1">
    <property type="nucleotide sequence ID" value="NZ_BAABAS010000012.1"/>
</dbReference>
<reference evidence="2" key="1">
    <citation type="journal article" date="2019" name="Int. J. Syst. Evol. Microbiol.">
        <title>The Global Catalogue of Microorganisms (GCM) 10K type strain sequencing project: providing services to taxonomists for standard genome sequencing and annotation.</title>
        <authorList>
            <consortium name="The Broad Institute Genomics Platform"/>
            <consortium name="The Broad Institute Genome Sequencing Center for Infectious Disease"/>
            <person name="Wu L."/>
            <person name="Ma J."/>
        </authorList>
    </citation>
    <scope>NUCLEOTIDE SEQUENCE [LARGE SCALE GENOMIC DNA]</scope>
    <source>
        <strain evidence="2">JCM 17440</strain>
    </source>
</reference>
<dbReference type="Proteomes" id="UP001501710">
    <property type="component" value="Unassembled WGS sequence"/>
</dbReference>
<evidence type="ECO:0000313" key="2">
    <source>
        <dbReference type="Proteomes" id="UP001501710"/>
    </source>
</evidence>
<dbReference type="EMBL" id="BAABAS010000012">
    <property type="protein sequence ID" value="GAA4235240.1"/>
    <property type="molecule type" value="Genomic_DNA"/>
</dbReference>
<dbReference type="Gene3D" id="1.25.10.10">
    <property type="entry name" value="Leucine-rich Repeat Variant"/>
    <property type="match status" value="2"/>
</dbReference>
<gene>
    <name evidence="1" type="ORF">GCM10022254_42080</name>
</gene>
<dbReference type="InterPro" id="IPR016024">
    <property type="entry name" value="ARM-type_fold"/>
</dbReference>
<organism evidence="1 2">
    <name type="scientific">Actinomadura meridiana</name>
    <dbReference type="NCBI Taxonomy" id="559626"/>
    <lineage>
        <taxon>Bacteria</taxon>
        <taxon>Bacillati</taxon>
        <taxon>Actinomycetota</taxon>
        <taxon>Actinomycetes</taxon>
        <taxon>Streptosporangiales</taxon>
        <taxon>Thermomonosporaceae</taxon>
        <taxon>Actinomadura</taxon>
    </lineage>
</organism>
<keyword evidence="2" id="KW-1185">Reference proteome</keyword>
<name>A0ABP8C7S0_9ACTN</name>
<accession>A0ABP8C7S0</accession>
<sequence>MPTIQDTADWPNLVHAYGAATNLPDVLEQLGSDDPEAAERAIHALSGTIYHQGRVYPATAPAVTVLYEFVQDPDTHHRPRVLALLSTIAHSIHDLEEHDETEYDDPDLATVLDWAQAAHNAVKTGIPTLQSLLNDPDPAVRAAAPYVLADFPEQAPDLMPRLQEAAATEQDAGAAASMILAIGTIGEQQDHPPLAWLRHQLQDPRHEVRAAAALPLLWCGANDDVAHAITSEIQAAASALDGQLWVEDGGRTAFLISGFEDRPTPQIQLARDALTAPNAHAVLRAGEVMRTWRAAPAELLPPLARLLNNPELAQEAVWQIKQGGPDISLITDALLPLLHDPNDLIAGSALEALARTGDARCVQALTTDLAEPHLSYNPAPALNGLKNHAEELLPPIQQFLAEPKKGPRFAGNYLTNVLLGLTTWGDHALPLLPEMMSLLEKRKAVPAAARALAALGPAAADAVPLLRRYLGRKHGPETSRNAAWAIWQITGDGTEPIRFLASTIRSGLDDEDAERLYTLGSAAEPALPFLDETTPGAAALIHRITGDTPRTLPHLLNAVAPTPTGMLAIRCLADLGQIATPAAPHIQEIAESPRVLAGGRSSDILTTDRAYQQTAETALTRIRQAAHQAGRVTRILD</sequence>
<proteinExistence type="predicted"/>
<evidence type="ECO:0000313" key="1">
    <source>
        <dbReference type="EMBL" id="GAA4235240.1"/>
    </source>
</evidence>